<dbReference type="Proteomes" id="UP001432027">
    <property type="component" value="Unassembled WGS sequence"/>
</dbReference>
<name>A0AAV5U9V5_9BILA</name>
<organism evidence="3 4">
    <name type="scientific">Pristionchus entomophagus</name>
    <dbReference type="NCBI Taxonomy" id="358040"/>
    <lineage>
        <taxon>Eukaryota</taxon>
        <taxon>Metazoa</taxon>
        <taxon>Ecdysozoa</taxon>
        <taxon>Nematoda</taxon>
        <taxon>Chromadorea</taxon>
        <taxon>Rhabditida</taxon>
        <taxon>Rhabditina</taxon>
        <taxon>Diplogasteromorpha</taxon>
        <taxon>Diplogasteroidea</taxon>
        <taxon>Neodiplogasteridae</taxon>
        <taxon>Pristionchus</taxon>
    </lineage>
</organism>
<evidence type="ECO:0008006" key="5">
    <source>
        <dbReference type="Google" id="ProtNLM"/>
    </source>
</evidence>
<feature type="non-terminal residue" evidence="3">
    <location>
        <position position="130"/>
    </location>
</feature>
<accession>A0AAV5U9V5</accession>
<sequence>LLEILLMLRSSIVLLEDQPPYFESLWNQSNNYLATTIQDVSNYDFYDLDDLFEDFDYRSLIFDLGLTDTESSISSPFFSEQTPQQGYSSEPKSQEKRKEKRKAQKYEKNDKKAKYSQKKGKPIKFNKRFK</sequence>
<keyword evidence="4" id="KW-1185">Reference proteome</keyword>
<feature type="chain" id="PRO_5043910427" description="BZIP domain-containing protein" evidence="2">
    <location>
        <begin position="18"/>
        <end position="130"/>
    </location>
</feature>
<feature type="compositionally biased region" description="Basic and acidic residues" evidence="1">
    <location>
        <begin position="104"/>
        <end position="113"/>
    </location>
</feature>
<dbReference type="AlphaFoldDB" id="A0AAV5U9V5"/>
<protein>
    <recommendedName>
        <fullName evidence="5">BZIP domain-containing protein</fullName>
    </recommendedName>
</protein>
<evidence type="ECO:0000313" key="4">
    <source>
        <dbReference type="Proteomes" id="UP001432027"/>
    </source>
</evidence>
<gene>
    <name evidence="3" type="ORF">PENTCL1PPCAC_25835</name>
</gene>
<evidence type="ECO:0000256" key="1">
    <source>
        <dbReference type="SAM" id="MobiDB-lite"/>
    </source>
</evidence>
<reference evidence="3" key="1">
    <citation type="submission" date="2023-10" db="EMBL/GenBank/DDBJ databases">
        <title>Genome assembly of Pristionchus species.</title>
        <authorList>
            <person name="Yoshida K."/>
            <person name="Sommer R.J."/>
        </authorList>
    </citation>
    <scope>NUCLEOTIDE SEQUENCE</scope>
    <source>
        <strain evidence="3">RS0144</strain>
    </source>
</reference>
<evidence type="ECO:0000313" key="3">
    <source>
        <dbReference type="EMBL" id="GMT03661.1"/>
    </source>
</evidence>
<evidence type="ECO:0000256" key="2">
    <source>
        <dbReference type="SAM" id="SignalP"/>
    </source>
</evidence>
<comment type="caution">
    <text evidence="3">The sequence shown here is derived from an EMBL/GenBank/DDBJ whole genome shotgun (WGS) entry which is preliminary data.</text>
</comment>
<feature type="non-terminal residue" evidence="3">
    <location>
        <position position="1"/>
    </location>
</feature>
<feature type="compositionally biased region" description="Polar residues" evidence="1">
    <location>
        <begin position="75"/>
        <end position="88"/>
    </location>
</feature>
<dbReference type="EMBL" id="BTSX01000006">
    <property type="protein sequence ID" value="GMT03661.1"/>
    <property type="molecule type" value="Genomic_DNA"/>
</dbReference>
<feature type="compositionally biased region" description="Basic residues" evidence="1">
    <location>
        <begin position="114"/>
        <end position="130"/>
    </location>
</feature>
<feature type="signal peptide" evidence="2">
    <location>
        <begin position="1"/>
        <end position="17"/>
    </location>
</feature>
<feature type="region of interest" description="Disordered" evidence="1">
    <location>
        <begin position="75"/>
        <end position="130"/>
    </location>
</feature>
<proteinExistence type="predicted"/>
<keyword evidence="2" id="KW-0732">Signal</keyword>